<evidence type="ECO:0000259" key="5">
    <source>
        <dbReference type="Pfam" id="PF00266"/>
    </source>
</evidence>
<organism evidence="6 7">
    <name type="scientific">Halalkaliarchaeum desulfuricum</name>
    <dbReference type="NCBI Taxonomy" id="2055893"/>
    <lineage>
        <taxon>Archaea</taxon>
        <taxon>Methanobacteriati</taxon>
        <taxon>Methanobacteriota</taxon>
        <taxon>Stenosarchaea group</taxon>
        <taxon>Halobacteria</taxon>
        <taxon>Halobacteriales</taxon>
        <taxon>Haloferacaceae</taxon>
        <taxon>Halalkaliarchaeum</taxon>
    </lineage>
</organism>
<dbReference type="InterPro" id="IPR015422">
    <property type="entry name" value="PyrdxlP-dep_Trfase_small"/>
</dbReference>
<reference evidence="7" key="1">
    <citation type="submission" date="2017-11" db="EMBL/GenBank/DDBJ databases">
        <title>Phenotypic and genomic properties of facultatively anaerobic sulfur-reducing natronoarchaea from hypersaline soda lakes.</title>
        <authorList>
            <person name="Sorokin D.Y."/>
            <person name="Kublanov I.V."/>
            <person name="Roman P."/>
            <person name="Sinninghe Damste J.S."/>
            <person name="Golyshin P.N."/>
            <person name="Rojo D."/>
            <person name="Ciordia S."/>
            <person name="Mena M.D.C."/>
            <person name="Ferrer M."/>
            <person name="Messina E."/>
            <person name="Smedile F."/>
            <person name="La Spada G."/>
            <person name="La Cono V."/>
            <person name="Yakimov M.M."/>
        </authorList>
    </citation>
    <scope>NUCLEOTIDE SEQUENCE [LARGE SCALE GENOMIC DNA]</scope>
    <source>
        <strain evidence="7">AArc-Sl</strain>
    </source>
</reference>
<comment type="similarity">
    <text evidence="3">Belongs to the class-V pyridoxal-phosphate-dependent aminotransferase family.</text>
</comment>
<dbReference type="EC" id="2.8.1.7" evidence="6"/>
<dbReference type="PANTHER" id="PTHR43586">
    <property type="entry name" value="CYSTEINE DESULFURASE"/>
    <property type="match status" value="1"/>
</dbReference>
<proteinExistence type="inferred from homology"/>
<dbReference type="InterPro" id="IPR015424">
    <property type="entry name" value="PyrdxlP-dep_Trfase"/>
</dbReference>
<keyword evidence="7" id="KW-1185">Reference proteome</keyword>
<protein>
    <submittedName>
        <fullName evidence="6">Cysteine desulfurase/selenocysteine lyase</fullName>
        <ecNumber evidence="6">2.8.1.7</ecNumber>
        <ecNumber evidence="6">4.4.1.16</ecNumber>
    </submittedName>
</protein>
<dbReference type="InterPro" id="IPR020578">
    <property type="entry name" value="Aminotrans_V_PyrdxlP_BS"/>
</dbReference>
<dbReference type="GO" id="GO:0009000">
    <property type="term" value="F:selenocysteine lyase activity"/>
    <property type="evidence" value="ECO:0007669"/>
    <property type="project" value="UniProtKB-EC"/>
</dbReference>
<keyword evidence="2" id="KW-0663">Pyridoxal phosphate</keyword>
<dbReference type="InterPro" id="IPR015421">
    <property type="entry name" value="PyrdxlP-dep_Trfase_major"/>
</dbReference>
<keyword evidence="6" id="KW-0808">Transferase</keyword>
<sequence>MMNPAELRADIPAVQNATYMNTGASGPSPRRVVEAARGFLERAEYEVHATDDIYEYTFGEYDRIRDRLAEFVGASPSELALTESTTDGIARFASGIDWEPGDVVVRTDLEHPAGILPWQRLEREGVEVRVVETEHGRIDLDDFAEAVADARLACFSALTWTHGTQLPVAALADIARDAGALTLVDAVQVPGQAPIDVEEWGVDAVAAAGHKWLLGLWGGGFLYVRREVADELEPRSVGYRSVQSPGASSFEFKEGAPRLEIGTTNLAAHVGLLEAIETVESIGLETIQDRIRKLTDRFKAGVPEDRLLSPREYESGLVTVDVSDPEKTVERLDDAGFKVRSIPPMNAMRVSLHVFNTPAEVDALLAELDAVR</sequence>
<dbReference type="KEGG" id="hdf:AArcSl_1983"/>
<dbReference type="PANTHER" id="PTHR43586:SF15">
    <property type="entry name" value="BLR3095 PROTEIN"/>
    <property type="match status" value="1"/>
</dbReference>
<dbReference type="GO" id="GO:0031071">
    <property type="term" value="F:cysteine desulfurase activity"/>
    <property type="evidence" value="ECO:0007669"/>
    <property type="project" value="UniProtKB-EC"/>
</dbReference>
<evidence type="ECO:0000256" key="1">
    <source>
        <dbReference type="ARBA" id="ARBA00001933"/>
    </source>
</evidence>
<dbReference type="InterPro" id="IPR000192">
    <property type="entry name" value="Aminotrans_V_dom"/>
</dbReference>
<evidence type="ECO:0000256" key="3">
    <source>
        <dbReference type="RuleBase" id="RU004075"/>
    </source>
</evidence>
<evidence type="ECO:0000256" key="4">
    <source>
        <dbReference type="RuleBase" id="RU004504"/>
    </source>
</evidence>
<feature type="domain" description="Aminotransferase class V" evidence="5">
    <location>
        <begin position="19"/>
        <end position="364"/>
    </location>
</feature>
<comment type="cofactor">
    <cofactor evidence="1 4">
        <name>pyridoxal 5'-phosphate</name>
        <dbReference type="ChEBI" id="CHEBI:597326"/>
    </cofactor>
</comment>
<dbReference type="AlphaFoldDB" id="A0A343TKI6"/>
<dbReference type="PROSITE" id="PS00595">
    <property type="entry name" value="AA_TRANSFER_CLASS_5"/>
    <property type="match status" value="1"/>
</dbReference>
<accession>A0A343TKI6</accession>
<gene>
    <name evidence="6" type="primary">sufS2</name>
    <name evidence="6" type="ORF">AArcSl_1983</name>
</gene>
<keyword evidence="6" id="KW-0456">Lyase</keyword>
<evidence type="ECO:0000313" key="7">
    <source>
        <dbReference type="Proteomes" id="UP000263012"/>
    </source>
</evidence>
<dbReference type="Gene3D" id="3.90.1150.10">
    <property type="entry name" value="Aspartate Aminotransferase, domain 1"/>
    <property type="match status" value="1"/>
</dbReference>
<name>A0A343TKI6_9EURY</name>
<evidence type="ECO:0000256" key="2">
    <source>
        <dbReference type="ARBA" id="ARBA00022898"/>
    </source>
</evidence>
<evidence type="ECO:0000313" key="6">
    <source>
        <dbReference type="EMBL" id="AUX09608.1"/>
    </source>
</evidence>
<dbReference type="EMBL" id="CP025066">
    <property type="protein sequence ID" value="AUX09608.1"/>
    <property type="molecule type" value="Genomic_DNA"/>
</dbReference>
<dbReference type="Proteomes" id="UP000263012">
    <property type="component" value="Chromosome"/>
</dbReference>
<dbReference type="SUPFAM" id="SSF53383">
    <property type="entry name" value="PLP-dependent transferases"/>
    <property type="match status" value="1"/>
</dbReference>
<dbReference type="EC" id="4.4.1.16" evidence="6"/>
<dbReference type="Pfam" id="PF00266">
    <property type="entry name" value="Aminotran_5"/>
    <property type="match status" value="1"/>
</dbReference>
<dbReference type="Gene3D" id="3.40.640.10">
    <property type="entry name" value="Type I PLP-dependent aspartate aminotransferase-like (Major domain)"/>
    <property type="match status" value="1"/>
</dbReference>